<reference evidence="1 2" key="1">
    <citation type="submission" date="2014-06" db="EMBL/GenBank/DDBJ databases">
        <authorList>
            <person name="Swart Estienne"/>
        </authorList>
    </citation>
    <scope>NUCLEOTIDE SEQUENCE [LARGE SCALE GENOMIC DNA]</scope>
    <source>
        <strain evidence="1 2">130c</strain>
    </source>
</reference>
<gene>
    <name evidence="1" type="primary">Contig3680.g3925</name>
    <name evidence="1" type="ORF">STYLEM_17812</name>
</gene>
<accession>A0A078B571</accession>
<dbReference type="AlphaFoldDB" id="A0A078B571"/>
<dbReference type="Proteomes" id="UP000039865">
    <property type="component" value="Unassembled WGS sequence"/>
</dbReference>
<evidence type="ECO:0000313" key="1">
    <source>
        <dbReference type="EMBL" id="CDW88688.1"/>
    </source>
</evidence>
<dbReference type="EMBL" id="CCKQ01016806">
    <property type="protein sequence ID" value="CDW88688.1"/>
    <property type="molecule type" value="Genomic_DNA"/>
</dbReference>
<sequence>MEAITDLKTISLMMKQVTMILMFLYHKGQSLDFSRVIDPSYDQDYIRSIKSGSKKLKNNKSVLILETPDAKRKLFNDSFSNQRLSSIKKMTTPSKSKASTAVSSSVKAKLKKNFLNLRDIDEIRILADRRQSSVRQNKGLNKVIANIKSRSDRKMMITKVEMLKKTFKKISEEPTEQPQRSIIVDPQIFEYPLTLMQYLNEITVDDFLFEGDLMRYMPGFSFQYMKKYCMVSKQEFKYYKNELMSYKHVYPIFSVQLEDIIKVARVNCEIPIVKQEEKFYNMYQFEIFVRNKDQKNQSILMPPCYIEEQKVNMNMMQENDFSWISKFQRSNRNNEIYGGRSDRRFLESPERRRFKSMPRSFYSDSEFKAEGHLMPKLIGGRRQRFKSMECTRLDTVDVFQEQEKTQRKIKIQEILGNNKMTETQRLQFKEFVDLIQDNLNVPVQKEQYMARNPAGWIKNIGGFQAWSNREAEWYNAEQRLLFGCLSETECDRWVLMLNFIMYLNQQL</sequence>
<evidence type="ECO:0000313" key="2">
    <source>
        <dbReference type="Proteomes" id="UP000039865"/>
    </source>
</evidence>
<name>A0A078B571_STYLE</name>
<protein>
    <submittedName>
        <fullName evidence="1">Uncharacterized protein</fullName>
    </submittedName>
</protein>
<organism evidence="1 2">
    <name type="scientific">Stylonychia lemnae</name>
    <name type="common">Ciliate</name>
    <dbReference type="NCBI Taxonomy" id="5949"/>
    <lineage>
        <taxon>Eukaryota</taxon>
        <taxon>Sar</taxon>
        <taxon>Alveolata</taxon>
        <taxon>Ciliophora</taxon>
        <taxon>Intramacronucleata</taxon>
        <taxon>Spirotrichea</taxon>
        <taxon>Stichotrichia</taxon>
        <taxon>Sporadotrichida</taxon>
        <taxon>Oxytrichidae</taxon>
        <taxon>Stylonychinae</taxon>
        <taxon>Stylonychia</taxon>
    </lineage>
</organism>
<dbReference type="InParanoid" id="A0A078B571"/>
<proteinExistence type="predicted"/>
<keyword evidence="2" id="KW-1185">Reference proteome</keyword>